<evidence type="ECO:0000313" key="2">
    <source>
        <dbReference type="EMBL" id="TCL63485.1"/>
    </source>
</evidence>
<keyword evidence="1" id="KW-0472">Membrane</keyword>
<feature type="transmembrane region" description="Helical" evidence="1">
    <location>
        <begin position="39"/>
        <end position="62"/>
    </location>
</feature>
<evidence type="ECO:0000256" key="1">
    <source>
        <dbReference type="SAM" id="Phobius"/>
    </source>
</evidence>
<dbReference type="PANTHER" id="PTHR38442">
    <property type="entry name" value="INNER MEMBRANE PROTEIN-RELATED"/>
    <property type="match status" value="1"/>
</dbReference>
<reference evidence="2 3" key="1">
    <citation type="submission" date="2019-03" db="EMBL/GenBank/DDBJ databases">
        <title>Genomic Encyclopedia of Type Strains, Phase IV (KMG-IV): sequencing the most valuable type-strain genomes for metagenomic binning, comparative biology and taxonomic classification.</title>
        <authorList>
            <person name="Goeker M."/>
        </authorList>
    </citation>
    <scope>NUCLEOTIDE SEQUENCE [LARGE SCALE GENOMIC DNA]</scope>
    <source>
        <strain evidence="2 3">DSM 18792</strain>
    </source>
</reference>
<feature type="transmembrane region" description="Helical" evidence="1">
    <location>
        <begin position="407"/>
        <end position="427"/>
    </location>
</feature>
<keyword evidence="1" id="KW-0812">Transmembrane</keyword>
<dbReference type="PANTHER" id="PTHR38442:SF1">
    <property type="entry name" value="INNER MEMBRANE PROTEIN"/>
    <property type="match status" value="1"/>
</dbReference>
<keyword evidence="1" id="KW-1133">Transmembrane helix</keyword>
<name>A0A4R1RCC6_9FLAO</name>
<dbReference type="InterPro" id="IPR007383">
    <property type="entry name" value="DUF445"/>
</dbReference>
<dbReference type="RefSeq" id="WP_132218996.1">
    <property type="nucleotide sequence ID" value="NZ_OX156936.1"/>
</dbReference>
<dbReference type="Proteomes" id="UP000295455">
    <property type="component" value="Unassembled WGS sequence"/>
</dbReference>
<sequence length="428" mass="48288">MKNNKNYIGTTSLLISIVGLIVVQILISIGFLVNSYWHILLAGFEAATIGGFADWFAVRALFYEIPIPIIRKHTNIIVRNRQKLTEGVVDLVTNKWLSPEIINEKLSNVPIIEGVVKTLKTPENAKKLIGFLKEIINRLTSNIDDPEVAKMLQSLLKEQIKGVDLATPLGEWLKKSIEKGDHNKLWDIILDAAEKSINDETTRELLLTSIENQVQDYKQEGFFKKIFIGIAKGVGAIDSPSILDKLISSIDDFIKEAKGNPNHAIRVKFDKSILDFANNLIEGNEESTKIIKDLQDKLIDNTDANSMIQVILNNFKISIKAQLEKDDTPFINFLSENVNKLLNELETDKASQLKIDTWLKSTIEELVTKYHHEIGEMVRLSLTKLNDFELVNQIEEKVGNDLQYIRLNGAVVGGFIGIIISIIRMIFL</sequence>
<dbReference type="Pfam" id="PF04286">
    <property type="entry name" value="DUF445"/>
    <property type="match status" value="1"/>
</dbReference>
<proteinExistence type="predicted"/>
<accession>A0A4R1RCC6</accession>
<organism evidence="2 3">
    <name type="scientific">Mariniflexile fucanivorans</name>
    <dbReference type="NCBI Taxonomy" id="264023"/>
    <lineage>
        <taxon>Bacteria</taxon>
        <taxon>Pseudomonadati</taxon>
        <taxon>Bacteroidota</taxon>
        <taxon>Flavobacteriia</taxon>
        <taxon>Flavobacteriales</taxon>
        <taxon>Flavobacteriaceae</taxon>
        <taxon>Mariniflexile</taxon>
    </lineage>
</organism>
<dbReference type="EMBL" id="SLUP01000009">
    <property type="protein sequence ID" value="TCL63485.1"/>
    <property type="molecule type" value="Genomic_DNA"/>
</dbReference>
<comment type="caution">
    <text evidence="2">The sequence shown here is derived from an EMBL/GenBank/DDBJ whole genome shotgun (WGS) entry which is preliminary data.</text>
</comment>
<dbReference type="OrthoDB" id="9769590at2"/>
<evidence type="ECO:0000313" key="3">
    <source>
        <dbReference type="Proteomes" id="UP000295455"/>
    </source>
</evidence>
<protein>
    <submittedName>
        <fullName evidence="2">Uncharacterized membrane-anchored protein YjiN (DUF445 family)</fullName>
    </submittedName>
</protein>
<gene>
    <name evidence="2" type="ORF">EV196_109110</name>
</gene>
<feature type="transmembrane region" description="Helical" evidence="1">
    <location>
        <begin position="12"/>
        <end position="33"/>
    </location>
</feature>
<keyword evidence="3" id="KW-1185">Reference proteome</keyword>
<dbReference type="AlphaFoldDB" id="A0A4R1RCC6"/>
<dbReference type="GO" id="GO:0005886">
    <property type="term" value="C:plasma membrane"/>
    <property type="evidence" value="ECO:0007669"/>
    <property type="project" value="TreeGrafter"/>
</dbReference>